<dbReference type="Proteomes" id="UP001165542">
    <property type="component" value="Unassembled WGS sequence"/>
</dbReference>
<dbReference type="SUPFAM" id="SSF51306">
    <property type="entry name" value="LexA/Signal peptidase"/>
    <property type="match status" value="1"/>
</dbReference>
<name>A0ABT2EBF4_9GAMM</name>
<dbReference type="InterPro" id="IPR050077">
    <property type="entry name" value="LexA_repressor"/>
</dbReference>
<dbReference type="EMBL" id="JAJISC010000002">
    <property type="protein sequence ID" value="MCS2608901.1"/>
    <property type="molecule type" value="Genomic_DNA"/>
</dbReference>
<proteinExistence type="predicted"/>
<sequence length="147" mass="16439">MPVSPSRFTPRLPLTTLPLPLLSLKARAGFSGFPSPAQDYEPLTLDLNARLIKHPTQTFFLTATGDSMEGWGIFHDDLLIIDRSIPARLGHILVVMLDDELLIKRYALHQGTPHLCSSHPDYPPLPLAHSDCQLWGVVRAVVHEYVR</sequence>
<dbReference type="InterPro" id="IPR015927">
    <property type="entry name" value="Peptidase_S24_S26A/B/C"/>
</dbReference>
<keyword evidence="3" id="KW-1185">Reference proteome</keyword>
<feature type="domain" description="Peptidase S24/S26A/S26B/S26C" evidence="1">
    <location>
        <begin position="32"/>
        <end position="138"/>
    </location>
</feature>
<comment type="caution">
    <text evidence="2">The sequence shown here is derived from an EMBL/GenBank/DDBJ whole genome shotgun (WGS) entry which is preliminary data.</text>
</comment>
<evidence type="ECO:0000313" key="3">
    <source>
        <dbReference type="Proteomes" id="UP001165542"/>
    </source>
</evidence>
<keyword evidence="2" id="KW-0808">Transferase</keyword>
<keyword evidence="2" id="KW-0548">Nucleotidyltransferase</keyword>
<evidence type="ECO:0000313" key="2">
    <source>
        <dbReference type="EMBL" id="MCS2608901.1"/>
    </source>
</evidence>
<dbReference type="PANTHER" id="PTHR33516:SF2">
    <property type="entry name" value="LEXA REPRESSOR-RELATED"/>
    <property type="match status" value="1"/>
</dbReference>
<dbReference type="CDD" id="cd06529">
    <property type="entry name" value="S24_LexA-like"/>
    <property type="match status" value="1"/>
</dbReference>
<dbReference type="PANTHER" id="PTHR33516">
    <property type="entry name" value="LEXA REPRESSOR"/>
    <property type="match status" value="1"/>
</dbReference>
<dbReference type="Pfam" id="PF00717">
    <property type="entry name" value="Peptidase_S24"/>
    <property type="match status" value="1"/>
</dbReference>
<evidence type="ECO:0000259" key="1">
    <source>
        <dbReference type="Pfam" id="PF00717"/>
    </source>
</evidence>
<dbReference type="NCBIfam" id="NF007621">
    <property type="entry name" value="PRK10276.1"/>
    <property type="match status" value="1"/>
</dbReference>
<protein>
    <submittedName>
        <fullName evidence="2">Translesion error-prone DNA polymerase V autoproteolytic subunit</fullName>
        <ecNumber evidence="2">2.7.7.7</ecNumber>
    </submittedName>
</protein>
<dbReference type="InterPro" id="IPR036286">
    <property type="entry name" value="LexA/Signal_pep-like_sf"/>
</dbReference>
<gene>
    <name evidence="2" type="primary">umuD</name>
    <name evidence="2" type="ORF">LLY24_06125</name>
</gene>
<dbReference type="Gene3D" id="2.10.109.10">
    <property type="entry name" value="Umud Fragment, subunit A"/>
    <property type="match status" value="1"/>
</dbReference>
<dbReference type="EC" id="2.7.7.7" evidence="2"/>
<dbReference type="GO" id="GO:0003887">
    <property type="term" value="F:DNA-directed DNA polymerase activity"/>
    <property type="evidence" value="ECO:0007669"/>
    <property type="project" value="UniProtKB-EC"/>
</dbReference>
<dbReference type="InterPro" id="IPR039418">
    <property type="entry name" value="LexA-like"/>
</dbReference>
<organism evidence="2 3">
    <name type="scientific">Halomonas dongshanensis</name>
    <dbReference type="NCBI Taxonomy" id="2890835"/>
    <lineage>
        <taxon>Bacteria</taxon>
        <taxon>Pseudomonadati</taxon>
        <taxon>Pseudomonadota</taxon>
        <taxon>Gammaproteobacteria</taxon>
        <taxon>Oceanospirillales</taxon>
        <taxon>Halomonadaceae</taxon>
        <taxon>Halomonas</taxon>
    </lineage>
</organism>
<reference evidence="2" key="1">
    <citation type="submission" date="2021-11" db="EMBL/GenBank/DDBJ databases">
        <title>Halomonas sp., isolated from a coastal aquaculture zone in Dongshan Bay.</title>
        <authorList>
            <person name="Lin W."/>
        </authorList>
    </citation>
    <scope>NUCLEOTIDE SEQUENCE</scope>
    <source>
        <strain evidence="2">Yzlin-01</strain>
    </source>
</reference>
<accession>A0ABT2EBF4</accession>
<dbReference type="RefSeq" id="WP_259035406.1">
    <property type="nucleotide sequence ID" value="NZ_JAJISC010000002.1"/>
</dbReference>